<evidence type="ECO:0000256" key="2">
    <source>
        <dbReference type="ARBA" id="ARBA00022448"/>
    </source>
</evidence>
<comment type="similarity">
    <text evidence="7">Belongs to the NRAMP family.</text>
</comment>
<dbReference type="HOGENOM" id="CLU_020088_2_0_6"/>
<feature type="transmembrane region" description="Helical" evidence="7">
    <location>
        <begin position="400"/>
        <end position="422"/>
    </location>
</feature>
<dbReference type="GO" id="GO:0005384">
    <property type="term" value="F:manganese ion transmembrane transporter activity"/>
    <property type="evidence" value="ECO:0007669"/>
    <property type="project" value="TreeGrafter"/>
</dbReference>
<evidence type="ECO:0000256" key="5">
    <source>
        <dbReference type="ARBA" id="ARBA00022989"/>
    </source>
</evidence>
<feature type="transmembrane region" description="Helical" evidence="7">
    <location>
        <begin position="366"/>
        <end position="388"/>
    </location>
</feature>
<evidence type="ECO:0000256" key="7">
    <source>
        <dbReference type="HAMAP-Rule" id="MF_00221"/>
    </source>
</evidence>
<feature type="transmembrane region" description="Helical" evidence="7">
    <location>
        <begin position="106"/>
        <end position="127"/>
    </location>
</feature>
<proteinExistence type="inferred from homology"/>
<dbReference type="InterPro" id="IPR001046">
    <property type="entry name" value="NRAMP_fam"/>
</dbReference>
<comment type="function">
    <text evidence="7">H(+)-stimulated, divalent metal cation uptake system.</text>
</comment>
<dbReference type="NCBIfam" id="NF037982">
    <property type="entry name" value="Nramp_1"/>
    <property type="match status" value="1"/>
</dbReference>
<keyword evidence="2 7" id="KW-0813">Transport</keyword>
<comment type="subcellular location">
    <subcellularLocation>
        <location evidence="7">Cell membrane</location>
        <topology evidence="7">Multi-pass membrane protein</topology>
    </subcellularLocation>
    <subcellularLocation>
        <location evidence="1">Membrane</location>
        <topology evidence="1">Multi-pass membrane protein</topology>
    </subcellularLocation>
</comment>
<sequence>MTTLQVISNQSIGIPFSRFFSGRGRHLSWLSMFGPALIAAVAYVDSGNFATNIEAGSRYGYTLLWVVLVANLMAMVIQSLSARLGLATGVNLAELIREHFPKPVVWFYWLQAEVVAIATDLAEFLGAALAFKLLFGMSMMSGAFLTGLVTYAALYLQRFGFRLMEMIIGAMVMAIAGGFMFELISSRPDGFSLAKGALIPSFPDGYSVYLAAGILGATIMPHVIYLHSALLQNRVHSVDSSDRCKQMRFYRWDVIVGMALAGIVNMALLAVAAAIFHSNGHEEVVTISEGFQLLSSLSGKDYMSIVFGLGLLLAGLSSSIVGTMSGQVLMQGFVRFTIPVSLRRLLTMAPALMVIMMGVSEQKALVGSQVVLSFGIPFALVPLLRFTASRRLMGSLVNPVWVTVISVLICAVVIGLNGYVLFYSFSGQ</sequence>
<dbReference type="STRING" id="1445510.YC6258_03927"/>
<evidence type="ECO:0000256" key="3">
    <source>
        <dbReference type="ARBA" id="ARBA00022692"/>
    </source>
</evidence>
<dbReference type="GO" id="GO:0015293">
    <property type="term" value="F:symporter activity"/>
    <property type="evidence" value="ECO:0007669"/>
    <property type="project" value="UniProtKB-UniRule"/>
</dbReference>
<evidence type="ECO:0000313" key="8">
    <source>
        <dbReference type="EMBL" id="AJQ95963.1"/>
    </source>
</evidence>
<feature type="transmembrane region" description="Helical" evidence="7">
    <location>
        <begin position="166"/>
        <end position="186"/>
    </location>
</feature>
<organism evidence="8 9">
    <name type="scientific">Gynuella sunshinyii YC6258</name>
    <dbReference type="NCBI Taxonomy" id="1445510"/>
    <lineage>
        <taxon>Bacteria</taxon>
        <taxon>Pseudomonadati</taxon>
        <taxon>Pseudomonadota</taxon>
        <taxon>Gammaproteobacteria</taxon>
        <taxon>Oceanospirillales</taxon>
        <taxon>Saccharospirillaceae</taxon>
        <taxon>Gynuella</taxon>
    </lineage>
</organism>
<feature type="transmembrane region" description="Helical" evidence="7">
    <location>
        <begin position="27"/>
        <end position="44"/>
    </location>
</feature>
<dbReference type="RefSeq" id="WP_082070779.1">
    <property type="nucleotide sequence ID" value="NZ_CP007142.1"/>
</dbReference>
<name>A0A0C5VRB8_9GAMM</name>
<dbReference type="AlphaFoldDB" id="A0A0C5VRB8"/>
<feature type="transmembrane region" description="Helical" evidence="7">
    <location>
        <begin position="64"/>
        <end position="86"/>
    </location>
</feature>
<feature type="transmembrane region" description="Helical" evidence="7">
    <location>
        <begin position="133"/>
        <end position="154"/>
    </location>
</feature>
<accession>A0A0C5VRB8</accession>
<dbReference type="HAMAP" id="MF_00221">
    <property type="entry name" value="NRAMP"/>
    <property type="match status" value="1"/>
</dbReference>
<keyword evidence="7" id="KW-0406">Ion transport</keyword>
<keyword evidence="4 7" id="KW-0769">Symport</keyword>
<dbReference type="NCBIfam" id="TIGR01197">
    <property type="entry name" value="nramp"/>
    <property type="match status" value="1"/>
</dbReference>
<dbReference type="GO" id="GO:0005886">
    <property type="term" value="C:plasma membrane"/>
    <property type="evidence" value="ECO:0007669"/>
    <property type="project" value="UniProtKB-SubCell"/>
</dbReference>
<feature type="transmembrane region" description="Helical" evidence="7">
    <location>
        <begin position="252"/>
        <end position="276"/>
    </location>
</feature>
<dbReference type="Proteomes" id="UP000032266">
    <property type="component" value="Chromosome"/>
</dbReference>
<dbReference type="GO" id="GO:0046872">
    <property type="term" value="F:metal ion binding"/>
    <property type="evidence" value="ECO:0007669"/>
    <property type="project" value="UniProtKB-UniRule"/>
</dbReference>
<dbReference type="EMBL" id="CP007142">
    <property type="protein sequence ID" value="AJQ95963.1"/>
    <property type="molecule type" value="Genomic_DNA"/>
</dbReference>
<keyword evidence="9" id="KW-1185">Reference proteome</keyword>
<dbReference type="Pfam" id="PF01566">
    <property type="entry name" value="Nramp"/>
    <property type="match status" value="1"/>
</dbReference>
<feature type="transmembrane region" description="Helical" evidence="7">
    <location>
        <begin position="342"/>
        <end position="360"/>
    </location>
</feature>
<protein>
    <recommendedName>
        <fullName evidence="7">Divalent metal cation transporter MntH</fullName>
    </recommendedName>
</protein>
<keyword evidence="7" id="KW-1003">Cell membrane</keyword>
<dbReference type="OrthoDB" id="9787548at2"/>
<reference evidence="8 9" key="1">
    <citation type="submission" date="2014-01" db="EMBL/GenBank/DDBJ databases">
        <title>Full genme sequencing of cellulolytic bacterium Gynuella sunshinyii YC6258T gen. nov., sp. nov.</title>
        <authorList>
            <person name="Khan H."/>
            <person name="Chung E.J."/>
            <person name="Chung Y.R."/>
        </authorList>
    </citation>
    <scope>NUCLEOTIDE SEQUENCE [LARGE SCALE GENOMIC DNA]</scope>
    <source>
        <strain evidence="8 9">YC6258</strain>
    </source>
</reference>
<dbReference type="KEGG" id="gsn:YC6258_03927"/>
<keyword evidence="3 7" id="KW-0812">Transmembrane</keyword>
<dbReference type="PATRIC" id="fig|1445510.3.peg.3905"/>
<evidence type="ECO:0000313" key="9">
    <source>
        <dbReference type="Proteomes" id="UP000032266"/>
    </source>
</evidence>
<evidence type="ECO:0000256" key="4">
    <source>
        <dbReference type="ARBA" id="ARBA00022847"/>
    </source>
</evidence>
<dbReference type="NCBIfam" id="NF001923">
    <property type="entry name" value="PRK00701.1"/>
    <property type="match status" value="1"/>
</dbReference>
<feature type="transmembrane region" description="Helical" evidence="7">
    <location>
        <begin position="302"/>
        <end position="321"/>
    </location>
</feature>
<evidence type="ECO:0000256" key="1">
    <source>
        <dbReference type="ARBA" id="ARBA00004141"/>
    </source>
</evidence>
<dbReference type="GO" id="GO:0034755">
    <property type="term" value="P:iron ion transmembrane transport"/>
    <property type="evidence" value="ECO:0007669"/>
    <property type="project" value="TreeGrafter"/>
</dbReference>
<dbReference type="PRINTS" id="PR00447">
    <property type="entry name" value="NATRESASSCMP"/>
</dbReference>
<dbReference type="PANTHER" id="PTHR11706:SF33">
    <property type="entry name" value="NATURAL RESISTANCE-ASSOCIATED MACROPHAGE PROTEIN 2"/>
    <property type="match status" value="1"/>
</dbReference>
<keyword evidence="6 7" id="KW-0472">Membrane</keyword>
<evidence type="ECO:0000256" key="6">
    <source>
        <dbReference type="ARBA" id="ARBA00023136"/>
    </source>
</evidence>
<gene>
    <name evidence="7" type="primary">mntH</name>
    <name evidence="8" type="ORF">YC6258_03927</name>
</gene>
<dbReference type="GO" id="GO:0015086">
    <property type="term" value="F:cadmium ion transmembrane transporter activity"/>
    <property type="evidence" value="ECO:0007669"/>
    <property type="project" value="TreeGrafter"/>
</dbReference>
<keyword evidence="5 7" id="KW-1133">Transmembrane helix</keyword>
<feature type="transmembrane region" description="Helical" evidence="7">
    <location>
        <begin position="206"/>
        <end position="231"/>
    </location>
</feature>
<dbReference type="PANTHER" id="PTHR11706">
    <property type="entry name" value="SOLUTE CARRIER PROTEIN FAMILY 11 MEMBER"/>
    <property type="match status" value="1"/>
</dbReference>